<gene>
    <name evidence="2" type="ORF">PGLA1383_LOCUS12219</name>
</gene>
<dbReference type="InterPro" id="IPR043519">
    <property type="entry name" value="NT_sf"/>
</dbReference>
<protein>
    <recommendedName>
        <fullName evidence="1">Poly(A) polymerase nucleotidyltransferase domain-containing protein</fullName>
    </recommendedName>
</protein>
<dbReference type="SUPFAM" id="SSF81301">
    <property type="entry name" value="Nucleotidyltransferase"/>
    <property type="match status" value="1"/>
</dbReference>
<reference evidence="2" key="1">
    <citation type="submission" date="2021-02" db="EMBL/GenBank/DDBJ databases">
        <authorList>
            <person name="Dougan E. K."/>
            <person name="Rhodes N."/>
            <person name="Thang M."/>
            <person name="Chan C."/>
        </authorList>
    </citation>
    <scope>NUCLEOTIDE SEQUENCE</scope>
</reference>
<feature type="non-terminal residue" evidence="2">
    <location>
        <position position="88"/>
    </location>
</feature>
<dbReference type="EMBL" id="CAJNNV010006444">
    <property type="protein sequence ID" value="CAE8593632.1"/>
    <property type="molecule type" value="Genomic_DNA"/>
</dbReference>
<evidence type="ECO:0000259" key="1">
    <source>
        <dbReference type="Pfam" id="PF20750"/>
    </source>
</evidence>
<name>A0A813DZX2_POLGL</name>
<dbReference type="Pfam" id="PF20750">
    <property type="entry name" value="PAP_NTPase"/>
    <property type="match status" value="1"/>
</dbReference>
<sequence length="88" mass="9902">AEHALTEQLQEEMRRDAPLEGQDKMRFRASVLVELRRIVLQWIYEVSIQQGFDEESARAAGAKIFTFGSYRLGLVSSGSDIDALCVTP</sequence>
<dbReference type="GO" id="GO:1990817">
    <property type="term" value="F:poly(A) RNA polymerase activity"/>
    <property type="evidence" value="ECO:0007669"/>
    <property type="project" value="TreeGrafter"/>
</dbReference>
<dbReference type="GO" id="GO:0005634">
    <property type="term" value="C:nucleus"/>
    <property type="evidence" value="ECO:0007669"/>
    <property type="project" value="TreeGrafter"/>
</dbReference>
<dbReference type="Gene3D" id="3.30.460.10">
    <property type="entry name" value="Beta Polymerase, domain 2"/>
    <property type="match status" value="1"/>
</dbReference>
<dbReference type="InterPro" id="IPR048840">
    <property type="entry name" value="PolA_pol_NTPase"/>
</dbReference>
<dbReference type="PANTHER" id="PTHR10682">
    <property type="entry name" value="POLY A POLYMERASE"/>
    <property type="match status" value="1"/>
</dbReference>
<accession>A0A813DZX2</accession>
<proteinExistence type="predicted"/>
<keyword evidence="3" id="KW-1185">Reference proteome</keyword>
<dbReference type="PANTHER" id="PTHR10682:SF10">
    <property type="entry name" value="POLYNUCLEOTIDE ADENYLYLTRANSFERASE"/>
    <property type="match status" value="1"/>
</dbReference>
<comment type="caution">
    <text evidence="2">The sequence shown here is derived from an EMBL/GenBank/DDBJ whole genome shotgun (WGS) entry which is preliminary data.</text>
</comment>
<dbReference type="Proteomes" id="UP000654075">
    <property type="component" value="Unassembled WGS sequence"/>
</dbReference>
<dbReference type="OrthoDB" id="412748at2759"/>
<organism evidence="2 3">
    <name type="scientific">Polarella glacialis</name>
    <name type="common">Dinoflagellate</name>
    <dbReference type="NCBI Taxonomy" id="89957"/>
    <lineage>
        <taxon>Eukaryota</taxon>
        <taxon>Sar</taxon>
        <taxon>Alveolata</taxon>
        <taxon>Dinophyceae</taxon>
        <taxon>Suessiales</taxon>
        <taxon>Suessiaceae</taxon>
        <taxon>Polarella</taxon>
    </lineage>
</organism>
<feature type="domain" description="Poly(A) polymerase nucleotidyltransferase" evidence="1">
    <location>
        <begin position="2"/>
        <end position="88"/>
    </location>
</feature>
<evidence type="ECO:0000313" key="3">
    <source>
        <dbReference type="Proteomes" id="UP000654075"/>
    </source>
</evidence>
<dbReference type="AlphaFoldDB" id="A0A813DZX2"/>
<evidence type="ECO:0000313" key="2">
    <source>
        <dbReference type="EMBL" id="CAE8593632.1"/>
    </source>
</evidence>
<feature type="non-terminal residue" evidence="2">
    <location>
        <position position="1"/>
    </location>
</feature>